<protein>
    <submittedName>
        <fullName evidence="2">Uncharacterized protein</fullName>
    </submittedName>
</protein>
<dbReference type="Proteomes" id="UP001642540">
    <property type="component" value="Unassembled WGS sequence"/>
</dbReference>
<evidence type="ECO:0000313" key="2">
    <source>
        <dbReference type="EMBL" id="CAL8071597.1"/>
    </source>
</evidence>
<proteinExistence type="predicted"/>
<feature type="compositionally biased region" description="Basic and acidic residues" evidence="1">
    <location>
        <begin position="1"/>
        <end position="23"/>
    </location>
</feature>
<feature type="region of interest" description="Disordered" evidence="1">
    <location>
        <begin position="87"/>
        <end position="208"/>
    </location>
</feature>
<dbReference type="EMBL" id="CAXLJM020000006">
    <property type="protein sequence ID" value="CAL8071597.1"/>
    <property type="molecule type" value="Genomic_DNA"/>
</dbReference>
<comment type="caution">
    <text evidence="2">The sequence shown here is derived from an EMBL/GenBank/DDBJ whole genome shotgun (WGS) entry which is preliminary data.</text>
</comment>
<gene>
    <name evidence="2" type="ORF">ODALV1_LOCUS1791</name>
</gene>
<keyword evidence="3" id="KW-1185">Reference proteome</keyword>
<feature type="compositionally biased region" description="Low complexity" evidence="1">
    <location>
        <begin position="117"/>
        <end position="126"/>
    </location>
</feature>
<accession>A0ABP1PMX6</accession>
<feature type="compositionally biased region" description="Basic and acidic residues" evidence="1">
    <location>
        <begin position="157"/>
        <end position="166"/>
    </location>
</feature>
<evidence type="ECO:0000256" key="1">
    <source>
        <dbReference type="SAM" id="MobiDB-lite"/>
    </source>
</evidence>
<organism evidence="2 3">
    <name type="scientific">Orchesella dallaii</name>
    <dbReference type="NCBI Taxonomy" id="48710"/>
    <lineage>
        <taxon>Eukaryota</taxon>
        <taxon>Metazoa</taxon>
        <taxon>Ecdysozoa</taxon>
        <taxon>Arthropoda</taxon>
        <taxon>Hexapoda</taxon>
        <taxon>Collembola</taxon>
        <taxon>Entomobryomorpha</taxon>
        <taxon>Entomobryoidea</taxon>
        <taxon>Orchesellidae</taxon>
        <taxon>Orchesellinae</taxon>
        <taxon>Orchesella</taxon>
    </lineage>
</organism>
<sequence>MDPSDAGKRQEVAESIKQKRLSDDTTSNSSSESEEASSPIHTHPPPPPAEKPIREWDFQDLLKNDDKMQEYLESFAEIRGRYTRADPAYAAEEDEEENTTPPIVLDYRPRLYGRPGGNQQNNNRGYQRGGGRGSFIQNSDRQFGQRRSGGYQGGSTEGDRLPHGSRQDGVADTNQPPIATQKRRLDHSPPPTKPGSKVSKHSPIKWVP</sequence>
<name>A0ABP1PMX6_9HEXA</name>
<feature type="compositionally biased region" description="Basic residues" evidence="1">
    <location>
        <begin position="198"/>
        <end position="208"/>
    </location>
</feature>
<evidence type="ECO:0000313" key="3">
    <source>
        <dbReference type="Proteomes" id="UP001642540"/>
    </source>
</evidence>
<reference evidence="2 3" key="1">
    <citation type="submission" date="2024-08" db="EMBL/GenBank/DDBJ databases">
        <authorList>
            <person name="Cucini C."/>
            <person name="Frati F."/>
        </authorList>
    </citation>
    <scope>NUCLEOTIDE SEQUENCE [LARGE SCALE GENOMIC DNA]</scope>
</reference>
<feature type="region of interest" description="Disordered" evidence="1">
    <location>
        <begin position="1"/>
        <end position="54"/>
    </location>
</feature>